<dbReference type="Pfam" id="PF01261">
    <property type="entry name" value="AP_endonuc_2"/>
    <property type="match status" value="1"/>
</dbReference>
<dbReference type="AlphaFoldDB" id="A0A9D1NFC9"/>
<comment type="caution">
    <text evidence="2">The sequence shown here is derived from an EMBL/GenBank/DDBJ whole genome shotgun (WGS) entry which is preliminary data.</text>
</comment>
<dbReference type="Proteomes" id="UP000886743">
    <property type="component" value="Unassembled WGS sequence"/>
</dbReference>
<evidence type="ECO:0000313" key="2">
    <source>
        <dbReference type="EMBL" id="HIV02098.1"/>
    </source>
</evidence>
<name>A0A9D1NFC9_9FIRM</name>
<dbReference type="EMBL" id="DVOF01000025">
    <property type="protein sequence ID" value="HIV02098.1"/>
    <property type="molecule type" value="Genomic_DNA"/>
</dbReference>
<protein>
    <submittedName>
        <fullName evidence="2">TIM barrel protein</fullName>
    </submittedName>
</protein>
<sequence>MERLIGAQMYTVREHLQNEADVETSIQKLVGIGYKFGQNSGMGPIAPEKLKEICDKAGYRITGSHNSFDELVNDTARVIADHKVYGDMMPGIGGLPESARTSKEGILSFMKDANLVADKLAAEGMTFTYHNHAFEFVKVEGKTIMDYILETANDNFKLMVDVYWLSVAGINPVKFLRTYKDMVGGVHYKDLKVVDNAPAMCEIGEGNLDWEEICAVCDEIQPRYIYVEQDTNWTPDPFTSLATSYANLKKMGYK</sequence>
<dbReference type="Gene3D" id="3.20.20.150">
    <property type="entry name" value="Divalent-metal-dependent TIM barrel enzymes"/>
    <property type="match status" value="1"/>
</dbReference>
<reference evidence="2" key="2">
    <citation type="journal article" date="2021" name="PeerJ">
        <title>Extensive microbial diversity within the chicken gut microbiome revealed by metagenomics and culture.</title>
        <authorList>
            <person name="Gilroy R."/>
            <person name="Ravi A."/>
            <person name="Getino M."/>
            <person name="Pursley I."/>
            <person name="Horton D.L."/>
            <person name="Alikhan N.F."/>
            <person name="Baker D."/>
            <person name="Gharbi K."/>
            <person name="Hall N."/>
            <person name="Watson M."/>
            <person name="Adriaenssens E.M."/>
            <person name="Foster-Nyarko E."/>
            <person name="Jarju S."/>
            <person name="Secka A."/>
            <person name="Antonio M."/>
            <person name="Oren A."/>
            <person name="Chaudhuri R.R."/>
            <person name="La Ragione R."/>
            <person name="Hildebrand F."/>
            <person name="Pallen M.J."/>
        </authorList>
    </citation>
    <scope>NUCLEOTIDE SEQUENCE</scope>
    <source>
        <strain evidence="2">4920</strain>
    </source>
</reference>
<proteinExistence type="predicted"/>
<dbReference type="InterPro" id="IPR050312">
    <property type="entry name" value="IolE/XylAMocC-like"/>
</dbReference>
<accession>A0A9D1NFC9</accession>
<dbReference type="InterPro" id="IPR036237">
    <property type="entry name" value="Xyl_isomerase-like_sf"/>
</dbReference>
<evidence type="ECO:0000313" key="3">
    <source>
        <dbReference type="Proteomes" id="UP000886743"/>
    </source>
</evidence>
<feature type="domain" description="Xylose isomerase-like TIM barrel" evidence="1">
    <location>
        <begin position="89"/>
        <end position="230"/>
    </location>
</feature>
<organism evidence="2 3">
    <name type="scientific">Candidatus Aphodoplasma excrementigallinarum</name>
    <dbReference type="NCBI Taxonomy" id="2840673"/>
    <lineage>
        <taxon>Bacteria</taxon>
        <taxon>Bacillati</taxon>
        <taxon>Bacillota</taxon>
        <taxon>Clostridia</taxon>
        <taxon>Eubacteriales</taxon>
        <taxon>Candidatus Aphodoplasma</taxon>
    </lineage>
</organism>
<evidence type="ECO:0000259" key="1">
    <source>
        <dbReference type="Pfam" id="PF01261"/>
    </source>
</evidence>
<reference evidence="2" key="1">
    <citation type="submission" date="2020-10" db="EMBL/GenBank/DDBJ databases">
        <authorList>
            <person name="Gilroy R."/>
        </authorList>
    </citation>
    <scope>NUCLEOTIDE SEQUENCE</scope>
    <source>
        <strain evidence="2">4920</strain>
    </source>
</reference>
<dbReference type="PANTHER" id="PTHR12110:SF41">
    <property type="entry name" value="INOSOSE DEHYDRATASE"/>
    <property type="match status" value="1"/>
</dbReference>
<dbReference type="InterPro" id="IPR013022">
    <property type="entry name" value="Xyl_isomerase-like_TIM-brl"/>
</dbReference>
<dbReference type="PANTHER" id="PTHR12110">
    <property type="entry name" value="HYDROXYPYRUVATE ISOMERASE"/>
    <property type="match status" value="1"/>
</dbReference>
<dbReference type="SUPFAM" id="SSF51658">
    <property type="entry name" value="Xylose isomerase-like"/>
    <property type="match status" value="1"/>
</dbReference>
<gene>
    <name evidence="2" type="ORF">IAC74_00880</name>
</gene>